<protein>
    <submittedName>
        <fullName evidence="1">Uncharacterized protein</fullName>
    </submittedName>
</protein>
<name>A0AAV3ZSV1_9GAST</name>
<organism evidence="1 2">
    <name type="scientific">Plakobranchus ocellatus</name>
    <dbReference type="NCBI Taxonomy" id="259542"/>
    <lineage>
        <taxon>Eukaryota</taxon>
        <taxon>Metazoa</taxon>
        <taxon>Spiralia</taxon>
        <taxon>Lophotrochozoa</taxon>
        <taxon>Mollusca</taxon>
        <taxon>Gastropoda</taxon>
        <taxon>Heterobranchia</taxon>
        <taxon>Euthyneura</taxon>
        <taxon>Panpulmonata</taxon>
        <taxon>Sacoglossa</taxon>
        <taxon>Placobranchoidea</taxon>
        <taxon>Plakobranchidae</taxon>
        <taxon>Plakobranchus</taxon>
    </lineage>
</organism>
<proteinExistence type="predicted"/>
<evidence type="ECO:0000313" key="2">
    <source>
        <dbReference type="Proteomes" id="UP000735302"/>
    </source>
</evidence>
<dbReference type="Proteomes" id="UP000735302">
    <property type="component" value="Unassembled WGS sequence"/>
</dbReference>
<accession>A0AAV3ZSV1</accession>
<comment type="caution">
    <text evidence="1">The sequence shown here is derived from an EMBL/GenBank/DDBJ whole genome shotgun (WGS) entry which is preliminary data.</text>
</comment>
<dbReference type="EMBL" id="BLXT01002806">
    <property type="protein sequence ID" value="GFN97721.1"/>
    <property type="molecule type" value="Genomic_DNA"/>
</dbReference>
<keyword evidence="2" id="KW-1185">Reference proteome</keyword>
<sequence length="136" mass="15669">MDIPVSGNRTLLVKMDIILRKTIVSRIGVLSPTLFFVCIKDPNFRNRRSHKCGWSSAARFREYFIRRKKLSIILSELKQEWSKFTQATEHTHTVFSLSAKAQTVVLKILDTPPGKDRALYTLVLPLMNDQPKRPSL</sequence>
<gene>
    <name evidence="1" type="ORF">PoB_002422700</name>
</gene>
<dbReference type="AlphaFoldDB" id="A0AAV3ZSV1"/>
<evidence type="ECO:0000313" key="1">
    <source>
        <dbReference type="EMBL" id="GFN97721.1"/>
    </source>
</evidence>
<reference evidence="1 2" key="1">
    <citation type="journal article" date="2021" name="Elife">
        <title>Chloroplast acquisition without the gene transfer in kleptoplastic sea slugs, Plakobranchus ocellatus.</title>
        <authorList>
            <person name="Maeda T."/>
            <person name="Takahashi S."/>
            <person name="Yoshida T."/>
            <person name="Shimamura S."/>
            <person name="Takaki Y."/>
            <person name="Nagai Y."/>
            <person name="Toyoda A."/>
            <person name="Suzuki Y."/>
            <person name="Arimoto A."/>
            <person name="Ishii H."/>
            <person name="Satoh N."/>
            <person name="Nishiyama T."/>
            <person name="Hasebe M."/>
            <person name="Maruyama T."/>
            <person name="Minagawa J."/>
            <person name="Obokata J."/>
            <person name="Shigenobu S."/>
        </authorList>
    </citation>
    <scope>NUCLEOTIDE SEQUENCE [LARGE SCALE GENOMIC DNA]</scope>
</reference>